<dbReference type="InterPro" id="IPR002350">
    <property type="entry name" value="Kazal_dom"/>
</dbReference>
<evidence type="ECO:0000313" key="5">
    <source>
        <dbReference type="WBParaSite" id="TTAC_0000396701-mRNA-1"/>
    </source>
</evidence>
<evidence type="ECO:0000313" key="3">
    <source>
        <dbReference type="EMBL" id="VDM23841.1"/>
    </source>
</evidence>
<dbReference type="CDD" id="cd00104">
    <property type="entry name" value="KAZAL_FS"/>
    <property type="match status" value="1"/>
</dbReference>
<gene>
    <name evidence="3" type="ORF">TTAC_LOCUS3953</name>
</gene>
<dbReference type="STRING" id="6205.A0A0R3WT77"/>
<reference evidence="5" key="1">
    <citation type="submission" date="2017-02" db="UniProtKB">
        <authorList>
            <consortium name="WormBaseParasite"/>
        </authorList>
    </citation>
    <scope>IDENTIFICATION</scope>
</reference>
<dbReference type="PROSITE" id="PS51465">
    <property type="entry name" value="KAZAL_2"/>
    <property type="match status" value="1"/>
</dbReference>
<reference evidence="3 4" key="2">
    <citation type="submission" date="2018-11" db="EMBL/GenBank/DDBJ databases">
        <authorList>
            <consortium name="Pathogen Informatics"/>
        </authorList>
    </citation>
    <scope>NUCLEOTIDE SEQUENCE [LARGE SCALE GENOMIC DNA]</scope>
</reference>
<dbReference type="WBParaSite" id="TTAC_0000396701-mRNA-1">
    <property type="protein sequence ID" value="TTAC_0000396701-mRNA-1"/>
    <property type="gene ID" value="TTAC_0000396701"/>
</dbReference>
<proteinExistence type="predicted"/>
<accession>A0A0R3WT77</accession>
<dbReference type="AlphaFoldDB" id="A0A0R3WT77"/>
<dbReference type="Gene3D" id="3.30.60.30">
    <property type="match status" value="1"/>
</dbReference>
<name>A0A0R3WT77_HYDTA</name>
<keyword evidence="4" id="KW-1185">Reference proteome</keyword>
<organism evidence="5">
    <name type="scientific">Hydatigena taeniaeformis</name>
    <name type="common">Feline tapeworm</name>
    <name type="synonym">Taenia taeniaeformis</name>
    <dbReference type="NCBI Taxonomy" id="6205"/>
    <lineage>
        <taxon>Eukaryota</taxon>
        <taxon>Metazoa</taxon>
        <taxon>Spiralia</taxon>
        <taxon>Lophotrochozoa</taxon>
        <taxon>Platyhelminthes</taxon>
        <taxon>Cestoda</taxon>
        <taxon>Eucestoda</taxon>
        <taxon>Cyclophyllidea</taxon>
        <taxon>Taeniidae</taxon>
        <taxon>Hydatigera</taxon>
    </lineage>
</organism>
<evidence type="ECO:0000313" key="4">
    <source>
        <dbReference type="Proteomes" id="UP000274429"/>
    </source>
</evidence>
<dbReference type="OrthoDB" id="88853at2759"/>
<feature type="region of interest" description="Disordered" evidence="1">
    <location>
        <begin position="40"/>
        <end position="60"/>
    </location>
</feature>
<protein>
    <submittedName>
        <fullName evidence="5">Kazal-like domain-containing protein</fullName>
    </submittedName>
</protein>
<evidence type="ECO:0000256" key="1">
    <source>
        <dbReference type="SAM" id="MobiDB-lite"/>
    </source>
</evidence>
<dbReference type="Proteomes" id="UP000274429">
    <property type="component" value="Unassembled WGS sequence"/>
</dbReference>
<feature type="compositionally biased region" description="Basic and acidic residues" evidence="1">
    <location>
        <begin position="40"/>
        <end position="50"/>
    </location>
</feature>
<dbReference type="Pfam" id="PF07648">
    <property type="entry name" value="Kazal_2"/>
    <property type="match status" value="1"/>
</dbReference>
<evidence type="ECO:0000259" key="2">
    <source>
        <dbReference type="PROSITE" id="PS51465"/>
    </source>
</evidence>
<dbReference type="InterPro" id="IPR036058">
    <property type="entry name" value="Kazal_dom_sf"/>
</dbReference>
<dbReference type="SMART" id="SM00280">
    <property type="entry name" value="KAZAL"/>
    <property type="match status" value="1"/>
</dbReference>
<dbReference type="SUPFAM" id="SSF100895">
    <property type="entry name" value="Kazal-type serine protease inhibitors"/>
    <property type="match status" value="1"/>
</dbReference>
<dbReference type="EMBL" id="UYWX01003353">
    <property type="protein sequence ID" value="VDM23841.1"/>
    <property type="molecule type" value="Genomic_DNA"/>
</dbReference>
<feature type="domain" description="Kazal-like" evidence="2">
    <location>
        <begin position="64"/>
        <end position="119"/>
    </location>
</feature>
<sequence>MGKDLKNLHIIHTEPVKLRHFRSPSNDHSKLIAKALHLTHDDEGQGEKPQQDGVNSIKGEGVAATREKDCALTCSLTAVQPVCGSDGNTYLNPCLLKLRRCMSKRPDELYVVHWGYCPARPPGKLCEAQTSDHYKRGDMSHT</sequence>